<sequence length="352" mass="39523">MTMERSKGTVSAIKALGYSGGSCLTQCKCDELPCPLLTWLSAELRTVCPELQDSSRTGNALLVGELRILLSNLCSPLTALTSEVLGPSILNKVTEFLISELQAARMIKNKELHPEEKMTEEESEKEQRVEDYSHEVTEEDEDEDDDSDKERRKAEMQAEWILLLHALDMDTSSESTDVISEVETRLSRLPGGDMTNPLLNTSLSKEQWTQVKRINQRLTEDYRCRRQMMIKRFQVTLESFAWGEKQKERSEVLASVPPLSSHASSSRVSLSLLIAARDDLSIIEPIKAGKSTPVYKVLMGSVPDRGGRPGEIEPPMPVWEKRRAKGNPSGRGGGGHHQRQRFSDKKKKGKRE</sequence>
<evidence type="ECO:0000256" key="1">
    <source>
        <dbReference type="ARBA" id="ARBA00007218"/>
    </source>
</evidence>
<dbReference type="PANTHER" id="PTHR31353">
    <property type="entry name" value="FAM98"/>
    <property type="match status" value="1"/>
</dbReference>
<dbReference type="InterPro" id="IPR018797">
    <property type="entry name" value="FAM98"/>
</dbReference>
<accession>A0A671WVP8</accession>
<evidence type="ECO:0000313" key="3">
    <source>
        <dbReference type="Ensembl" id="ENSSAUP00010042748.1"/>
    </source>
</evidence>
<organism evidence="3 4">
    <name type="scientific">Sparus aurata</name>
    <name type="common">Gilthead sea bream</name>
    <dbReference type="NCBI Taxonomy" id="8175"/>
    <lineage>
        <taxon>Eukaryota</taxon>
        <taxon>Metazoa</taxon>
        <taxon>Chordata</taxon>
        <taxon>Craniata</taxon>
        <taxon>Vertebrata</taxon>
        <taxon>Euteleostomi</taxon>
        <taxon>Actinopterygii</taxon>
        <taxon>Neopterygii</taxon>
        <taxon>Teleostei</taxon>
        <taxon>Neoteleostei</taxon>
        <taxon>Acanthomorphata</taxon>
        <taxon>Eupercaria</taxon>
        <taxon>Spariformes</taxon>
        <taxon>Sparidae</taxon>
        <taxon>Sparus</taxon>
    </lineage>
</organism>
<reference evidence="3" key="1">
    <citation type="submission" date="2021-04" db="EMBL/GenBank/DDBJ databases">
        <authorList>
            <consortium name="Wellcome Sanger Institute Data Sharing"/>
        </authorList>
    </citation>
    <scope>NUCLEOTIDE SEQUENCE [LARGE SCALE GENOMIC DNA]</scope>
</reference>
<dbReference type="Pfam" id="PF10239">
    <property type="entry name" value="DUF2465"/>
    <property type="match status" value="1"/>
</dbReference>
<name>A0A671WVP8_SPAAU</name>
<feature type="compositionally biased region" description="Basic residues" evidence="2">
    <location>
        <begin position="334"/>
        <end position="352"/>
    </location>
</feature>
<feature type="compositionally biased region" description="Basic and acidic residues" evidence="2">
    <location>
        <begin position="125"/>
        <end position="136"/>
    </location>
</feature>
<feature type="compositionally biased region" description="Acidic residues" evidence="2">
    <location>
        <begin position="137"/>
        <end position="147"/>
    </location>
</feature>
<feature type="region of interest" description="Disordered" evidence="2">
    <location>
        <begin position="112"/>
        <end position="152"/>
    </location>
</feature>
<dbReference type="AlphaFoldDB" id="A0A671WVP8"/>
<dbReference type="GeneTree" id="ENSGT00440000037341"/>
<dbReference type="OrthoDB" id="512356at2759"/>
<dbReference type="InParanoid" id="A0A671WVP8"/>
<evidence type="ECO:0000313" key="4">
    <source>
        <dbReference type="Proteomes" id="UP000472265"/>
    </source>
</evidence>
<feature type="region of interest" description="Disordered" evidence="2">
    <location>
        <begin position="302"/>
        <end position="352"/>
    </location>
</feature>
<proteinExistence type="inferred from homology"/>
<reference evidence="3" key="2">
    <citation type="submission" date="2025-08" db="UniProtKB">
        <authorList>
            <consortium name="Ensembl"/>
        </authorList>
    </citation>
    <scope>IDENTIFICATION</scope>
</reference>
<comment type="similarity">
    <text evidence="1">Belongs to the FAM98 family.</text>
</comment>
<dbReference type="OMA" id="MPTWGER"/>
<protein>
    <submittedName>
        <fullName evidence="3">Im:7138535</fullName>
    </submittedName>
</protein>
<dbReference type="Ensembl" id="ENSSAUT00010044988.1">
    <property type="protein sequence ID" value="ENSSAUP00010042748.1"/>
    <property type="gene ID" value="ENSSAUG00010017956.1"/>
</dbReference>
<dbReference type="GO" id="GO:0072669">
    <property type="term" value="C:tRNA-splicing ligase complex"/>
    <property type="evidence" value="ECO:0007669"/>
    <property type="project" value="TreeGrafter"/>
</dbReference>
<dbReference type="Proteomes" id="UP000472265">
    <property type="component" value="Chromosome 2"/>
</dbReference>
<gene>
    <name evidence="3" type="primary">im:7138535</name>
</gene>
<reference evidence="3" key="3">
    <citation type="submission" date="2025-09" db="UniProtKB">
        <authorList>
            <consortium name="Ensembl"/>
        </authorList>
    </citation>
    <scope>IDENTIFICATION</scope>
</reference>
<evidence type="ECO:0000256" key="2">
    <source>
        <dbReference type="SAM" id="MobiDB-lite"/>
    </source>
</evidence>
<keyword evidence="4" id="KW-1185">Reference proteome</keyword>
<dbReference type="PANTHER" id="PTHR31353:SF5">
    <property type="entry name" value="IM:7138535"/>
    <property type="match status" value="1"/>
</dbReference>